<dbReference type="GO" id="GO:0005576">
    <property type="term" value="C:extracellular region"/>
    <property type="evidence" value="ECO:0007669"/>
    <property type="project" value="UniProtKB-SubCell"/>
</dbReference>
<accession>A0A3B3D3F6</accession>
<evidence type="ECO:0000256" key="18">
    <source>
        <dbReference type="ARBA" id="ARBA00023326"/>
    </source>
</evidence>
<dbReference type="Gene3D" id="3.10.50.10">
    <property type="match status" value="1"/>
</dbReference>
<organism evidence="25 26">
    <name type="scientific">Oryzias melastigma</name>
    <name type="common">Marine medaka</name>
    <dbReference type="NCBI Taxonomy" id="30732"/>
    <lineage>
        <taxon>Eukaryota</taxon>
        <taxon>Metazoa</taxon>
        <taxon>Chordata</taxon>
        <taxon>Craniata</taxon>
        <taxon>Vertebrata</taxon>
        <taxon>Euteleostomi</taxon>
        <taxon>Actinopterygii</taxon>
        <taxon>Neopterygii</taxon>
        <taxon>Teleostei</taxon>
        <taxon>Neoteleostei</taxon>
        <taxon>Acanthomorphata</taxon>
        <taxon>Ovalentaria</taxon>
        <taxon>Atherinomorphae</taxon>
        <taxon>Beloniformes</taxon>
        <taxon>Adrianichthyidae</taxon>
        <taxon>Oryziinae</taxon>
        <taxon>Oryzias</taxon>
    </lineage>
</organism>
<evidence type="ECO:0000256" key="9">
    <source>
        <dbReference type="ARBA" id="ARBA00022703"/>
    </source>
</evidence>
<dbReference type="STRING" id="30732.ENSOMEP00000023984"/>
<dbReference type="InterPro" id="IPR017853">
    <property type="entry name" value="GH"/>
</dbReference>
<keyword evidence="26" id="KW-1185">Reference proteome</keyword>
<reference evidence="25" key="2">
    <citation type="submission" date="2025-09" db="UniProtKB">
        <authorList>
            <consortium name="Ensembl"/>
        </authorList>
    </citation>
    <scope>IDENTIFICATION</scope>
</reference>
<evidence type="ECO:0000256" key="17">
    <source>
        <dbReference type="ARBA" id="ARBA00023295"/>
    </source>
</evidence>
<keyword evidence="8" id="KW-0147">Chitin-binding</keyword>
<dbReference type="InterPro" id="IPR011583">
    <property type="entry name" value="Chitinase_II/V-like_cat"/>
</dbReference>
<evidence type="ECO:0000259" key="24">
    <source>
        <dbReference type="PROSITE" id="PS51910"/>
    </source>
</evidence>
<dbReference type="OrthoDB" id="76388at2759"/>
<evidence type="ECO:0000256" key="16">
    <source>
        <dbReference type="ARBA" id="ARBA00023277"/>
    </source>
</evidence>
<feature type="signal peptide" evidence="22">
    <location>
        <begin position="1"/>
        <end position="21"/>
    </location>
</feature>
<keyword evidence="13" id="KW-0146">Chitin degradation</keyword>
<keyword evidence="15" id="KW-0395">Inflammatory response</keyword>
<dbReference type="Gene3D" id="3.20.20.80">
    <property type="entry name" value="Glycosidases"/>
    <property type="match status" value="1"/>
</dbReference>
<dbReference type="PROSITE" id="PS51910">
    <property type="entry name" value="GH18_2"/>
    <property type="match status" value="1"/>
</dbReference>
<feature type="region of interest" description="Disordered" evidence="21">
    <location>
        <begin position="390"/>
        <end position="425"/>
    </location>
</feature>
<dbReference type="Ensembl" id="ENSOMET00000010828.1">
    <property type="protein sequence ID" value="ENSOMEP00000023984.1"/>
    <property type="gene ID" value="ENSOMEG00000004351.1"/>
</dbReference>
<evidence type="ECO:0000256" key="1">
    <source>
        <dbReference type="ARBA" id="ARBA00000822"/>
    </source>
</evidence>
<dbReference type="SMART" id="SM00636">
    <property type="entry name" value="Glyco_18"/>
    <property type="match status" value="1"/>
</dbReference>
<keyword evidence="9" id="KW-0053">Apoptosis</keyword>
<evidence type="ECO:0000256" key="10">
    <source>
        <dbReference type="ARBA" id="ARBA00022729"/>
    </source>
</evidence>
<evidence type="ECO:0000256" key="4">
    <source>
        <dbReference type="ARBA" id="ARBA00009121"/>
    </source>
</evidence>
<keyword evidence="16" id="KW-0119">Carbohydrate metabolism</keyword>
<dbReference type="PROSITE" id="PS50940">
    <property type="entry name" value="CHIT_BIND_II"/>
    <property type="match status" value="1"/>
</dbReference>
<dbReference type="Pfam" id="PF01607">
    <property type="entry name" value="CBM_14"/>
    <property type="match status" value="1"/>
</dbReference>
<evidence type="ECO:0000256" key="14">
    <source>
        <dbReference type="ARBA" id="ARBA00023157"/>
    </source>
</evidence>
<name>A0A3B3D3F6_ORYME</name>
<dbReference type="GeneTree" id="ENSGT00940000162989"/>
<comment type="catalytic activity">
    <reaction evidence="1">
        <text>Random endo-hydrolysis of N-acetyl-beta-D-glucosaminide (1-&gt;4)-beta-linkages in chitin and chitodextrins.</text>
        <dbReference type="EC" id="3.2.1.14"/>
    </reaction>
</comment>
<dbReference type="Pfam" id="PF00704">
    <property type="entry name" value="Glyco_hydro_18"/>
    <property type="match status" value="1"/>
</dbReference>
<keyword evidence="7" id="KW-0964">Secreted</keyword>
<dbReference type="FunFam" id="3.20.20.80:FF:000081">
    <property type="entry name" value="Chitinase 1"/>
    <property type="match status" value="1"/>
</dbReference>
<evidence type="ECO:0000256" key="15">
    <source>
        <dbReference type="ARBA" id="ARBA00023198"/>
    </source>
</evidence>
<feature type="chain" id="PRO_5017373844" description="Acidic mammalian chitinase" evidence="22">
    <location>
        <begin position="22"/>
        <end position="476"/>
    </location>
</feature>
<dbReference type="PANTHER" id="PTHR11177:SF332">
    <property type="entry name" value="CHITINASE"/>
    <property type="match status" value="1"/>
</dbReference>
<evidence type="ECO:0000256" key="5">
    <source>
        <dbReference type="ARBA" id="ARBA00012729"/>
    </source>
</evidence>
<comment type="subcellular location">
    <subcellularLocation>
        <location evidence="2">Cytoplasm</location>
    </subcellularLocation>
    <subcellularLocation>
        <location evidence="3">Secreted</location>
    </subcellularLocation>
</comment>
<evidence type="ECO:0000256" key="22">
    <source>
        <dbReference type="SAM" id="SignalP"/>
    </source>
</evidence>
<dbReference type="InterPro" id="IPR050314">
    <property type="entry name" value="Glycosyl_Hydrlase_18"/>
</dbReference>
<dbReference type="OMA" id="MVWTLGM"/>
<keyword evidence="12" id="KW-0391">Immunity</keyword>
<keyword evidence="6" id="KW-0963">Cytoplasm</keyword>
<dbReference type="InterPro" id="IPR029070">
    <property type="entry name" value="Chitinase_insertion_sf"/>
</dbReference>
<proteinExistence type="inferred from homology"/>
<dbReference type="GO" id="GO:0006915">
    <property type="term" value="P:apoptotic process"/>
    <property type="evidence" value="ECO:0007669"/>
    <property type="project" value="UniProtKB-KW"/>
</dbReference>
<dbReference type="PaxDb" id="30732-ENSOMEP00000023984"/>
<dbReference type="InterPro" id="IPR001223">
    <property type="entry name" value="Glyco_hydro18_cat"/>
</dbReference>
<evidence type="ECO:0000256" key="20">
    <source>
        <dbReference type="ARBA" id="ARBA00072739"/>
    </source>
</evidence>
<dbReference type="InterPro" id="IPR001579">
    <property type="entry name" value="Glyco_hydro_18_chit_AS"/>
</dbReference>
<protein>
    <recommendedName>
        <fullName evidence="20">Acidic mammalian chitinase</fullName>
        <ecNumber evidence="5">3.2.1.14</ecNumber>
    </recommendedName>
</protein>
<evidence type="ECO:0000256" key="2">
    <source>
        <dbReference type="ARBA" id="ARBA00004496"/>
    </source>
</evidence>
<dbReference type="RefSeq" id="XP_024147920.1">
    <property type="nucleotide sequence ID" value="XM_024292152.2"/>
</dbReference>
<keyword evidence="18" id="KW-0624">Polysaccharide degradation</keyword>
<dbReference type="GO" id="GO:0008061">
    <property type="term" value="F:chitin binding"/>
    <property type="evidence" value="ECO:0007669"/>
    <property type="project" value="UniProtKB-KW"/>
</dbReference>
<dbReference type="CDD" id="cd02872">
    <property type="entry name" value="GH18_chitolectin_chitotriosidase"/>
    <property type="match status" value="1"/>
</dbReference>
<dbReference type="SUPFAM" id="SSF54556">
    <property type="entry name" value="Chitinase insertion domain"/>
    <property type="match status" value="1"/>
</dbReference>
<dbReference type="FunFam" id="2.170.140.10:FF:000001">
    <property type="entry name" value="Acidic mammalian chitinase"/>
    <property type="match status" value="1"/>
</dbReference>
<keyword evidence="14" id="KW-1015">Disulfide bond</keyword>
<keyword evidence="10 22" id="KW-0732">Signal</keyword>
<dbReference type="InterPro" id="IPR002557">
    <property type="entry name" value="Chitin-bd_dom"/>
</dbReference>
<evidence type="ECO:0000256" key="13">
    <source>
        <dbReference type="ARBA" id="ARBA00023024"/>
    </source>
</evidence>
<evidence type="ECO:0000259" key="23">
    <source>
        <dbReference type="PROSITE" id="PS50940"/>
    </source>
</evidence>
<dbReference type="KEGG" id="oml:112158685"/>
<dbReference type="SUPFAM" id="SSF57625">
    <property type="entry name" value="Invertebrate chitin-binding proteins"/>
    <property type="match status" value="1"/>
</dbReference>
<dbReference type="EC" id="3.2.1.14" evidence="5"/>
<reference evidence="25" key="1">
    <citation type="submission" date="2025-08" db="UniProtKB">
        <authorList>
            <consortium name="Ensembl"/>
        </authorList>
    </citation>
    <scope>IDENTIFICATION</scope>
</reference>
<evidence type="ECO:0000256" key="8">
    <source>
        <dbReference type="ARBA" id="ARBA00022669"/>
    </source>
</evidence>
<dbReference type="FunFam" id="3.10.50.10:FF:000001">
    <property type="entry name" value="Chitinase 3-like 1"/>
    <property type="match status" value="1"/>
</dbReference>
<sequence length="476" mass="53094">MAQLTILTVLSVLICLQTASSTKLVCYFTNWSQYRPGLGKYLPENVDPHLCTHLIYAFAVISSSNEIKTFEWNDETLYKSFNELKHRNPQLKTLLAVGGATFGSTQFTIMVSTPANRETFIQSSIRFLRRHGFDGLDLDWEYPGSRGSPPEDKRRFTLLCQELLAAFEREAAETKRPRLLLTAAVSAGKRVIDSGYEIADISKVLDSVFVMTYDLHGAWDPFTGHNSPLYRSSFDYGDNIYYNTDFAMKYWRDQGAPPEKLLVGFATYGRSFWMSTSASGVGAPAGGPASAGPYTREAGILSYYEVCTFLQGASLHWIDEQMVPYAVKGREWVGFDNRRSFEIKAQYIKDNKFGGALVWALDSDDFTGQFCGQGNYPLVGYLRSLLDSDLPPASTQPPPTTTNHSGHTTTTSTTSNAKTTTTPGSGSGFCSGKVDGFYKNYNDDSTFYQCVQGNTYLLRCPHSLVYNELCKCCDWK</sequence>
<dbReference type="SUPFAM" id="SSF51445">
    <property type="entry name" value="(Trans)glycosidases"/>
    <property type="match status" value="1"/>
</dbReference>
<feature type="domain" description="GH18" evidence="24">
    <location>
        <begin position="22"/>
        <end position="389"/>
    </location>
</feature>
<comment type="similarity">
    <text evidence="4">Belongs to the glycosyl hydrolase 18 family. Chitinase class II subfamily.</text>
</comment>
<dbReference type="InterPro" id="IPR036508">
    <property type="entry name" value="Chitin-bd_dom_sf"/>
</dbReference>
<dbReference type="AlphaFoldDB" id="A0A3B3D3F6"/>
<dbReference type="PANTHER" id="PTHR11177">
    <property type="entry name" value="CHITINASE"/>
    <property type="match status" value="1"/>
</dbReference>
<dbReference type="GO" id="GO:0006954">
    <property type="term" value="P:inflammatory response"/>
    <property type="evidence" value="ECO:0007669"/>
    <property type="project" value="UniProtKB-KW"/>
</dbReference>
<dbReference type="PROSITE" id="PS01095">
    <property type="entry name" value="GH18_1"/>
    <property type="match status" value="1"/>
</dbReference>
<dbReference type="GO" id="GO:0005737">
    <property type="term" value="C:cytoplasm"/>
    <property type="evidence" value="ECO:0007669"/>
    <property type="project" value="UniProtKB-SubCell"/>
</dbReference>
<evidence type="ECO:0000256" key="12">
    <source>
        <dbReference type="ARBA" id="ARBA00022859"/>
    </source>
</evidence>
<dbReference type="Proteomes" id="UP000261560">
    <property type="component" value="Unplaced"/>
</dbReference>
<evidence type="ECO:0000256" key="21">
    <source>
        <dbReference type="SAM" id="MobiDB-lite"/>
    </source>
</evidence>
<evidence type="ECO:0000256" key="7">
    <source>
        <dbReference type="ARBA" id="ARBA00022525"/>
    </source>
</evidence>
<dbReference type="Gene3D" id="2.170.140.10">
    <property type="entry name" value="Chitin binding domain"/>
    <property type="match status" value="1"/>
</dbReference>
<evidence type="ECO:0000313" key="25">
    <source>
        <dbReference type="Ensembl" id="ENSOMEP00000023984.1"/>
    </source>
</evidence>
<dbReference type="GO" id="GO:0000272">
    <property type="term" value="P:polysaccharide catabolic process"/>
    <property type="evidence" value="ECO:0007669"/>
    <property type="project" value="UniProtKB-KW"/>
</dbReference>
<feature type="domain" description="Chitin-binding type-2" evidence="23">
    <location>
        <begin position="427"/>
        <end position="476"/>
    </location>
</feature>
<evidence type="ECO:0000256" key="19">
    <source>
        <dbReference type="ARBA" id="ARBA00062006"/>
    </source>
</evidence>
<comment type="subunit">
    <text evidence="19">Interacts with EGFR.</text>
</comment>
<dbReference type="GO" id="GO:0008843">
    <property type="term" value="F:endochitinase activity"/>
    <property type="evidence" value="ECO:0007669"/>
    <property type="project" value="UniProtKB-EC"/>
</dbReference>
<dbReference type="GeneID" id="112158685"/>
<keyword evidence="11" id="KW-0378">Hydrolase</keyword>
<dbReference type="FunFam" id="3.20.20.80:FF:000007">
    <property type="entry name" value="Acidic mammalian chitinase"/>
    <property type="match status" value="1"/>
</dbReference>
<keyword evidence="17" id="KW-0326">Glycosidase</keyword>
<evidence type="ECO:0000256" key="6">
    <source>
        <dbReference type="ARBA" id="ARBA00022490"/>
    </source>
</evidence>
<evidence type="ECO:0000256" key="11">
    <source>
        <dbReference type="ARBA" id="ARBA00022801"/>
    </source>
</evidence>
<feature type="compositionally biased region" description="Low complexity" evidence="21">
    <location>
        <begin position="401"/>
        <end position="424"/>
    </location>
</feature>
<dbReference type="GO" id="GO:0002376">
    <property type="term" value="P:immune system process"/>
    <property type="evidence" value="ECO:0007669"/>
    <property type="project" value="UniProtKB-KW"/>
</dbReference>
<evidence type="ECO:0000256" key="3">
    <source>
        <dbReference type="ARBA" id="ARBA00004613"/>
    </source>
</evidence>
<evidence type="ECO:0000313" key="26">
    <source>
        <dbReference type="Proteomes" id="UP000261560"/>
    </source>
</evidence>
<dbReference type="GO" id="GO:0006032">
    <property type="term" value="P:chitin catabolic process"/>
    <property type="evidence" value="ECO:0007669"/>
    <property type="project" value="UniProtKB-KW"/>
</dbReference>